<reference evidence="5" key="1">
    <citation type="submission" date="2022-09" db="EMBL/GenBank/DDBJ databases">
        <title>Eubacterium sp. LFL-14 isolated from human feces.</title>
        <authorList>
            <person name="Liu F."/>
        </authorList>
    </citation>
    <scope>NUCLEOTIDE SEQUENCE</scope>
    <source>
        <strain evidence="5">LFL-14</strain>
    </source>
</reference>
<comment type="caution">
    <text evidence="5">The sequence shown here is derived from an EMBL/GenBank/DDBJ whole genome shotgun (WGS) entry which is preliminary data.</text>
</comment>
<evidence type="ECO:0000256" key="2">
    <source>
        <dbReference type="ARBA" id="ARBA00022840"/>
    </source>
</evidence>
<gene>
    <name evidence="5" type="ORF">N5B56_09000</name>
</gene>
<accession>A0ABT2M262</accession>
<dbReference type="Pfam" id="PF12848">
    <property type="entry name" value="ABC_tran_Xtn"/>
    <property type="match status" value="1"/>
</dbReference>
<dbReference type="InterPro" id="IPR045853">
    <property type="entry name" value="Pep_chain_release_fac_I_sf"/>
</dbReference>
<evidence type="ECO:0000313" key="6">
    <source>
        <dbReference type="Proteomes" id="UP001431199"/>
    </source>
</evidence>
<dbReference type="InterPro" id="IPR032524">
    <property type="entry name" value="ABC_tran_C"/>
</dbReference>
<dbReference type="PANTHER" id="PTHR42855:SF2">
    <property type="entry name" value="DRUG RESISTANCE ABC TRANSPORTER,ATP-BINDING PROTEIN"/>
    <property type="match status" value="1"/>
</dbReference>
<dbReference type="SUPFAM" id="SSF52540">
    <property type="entry name" value="P-loop containing nucleoside triphosphate hydrolases"/>
    <property type="match status" value="2"/>
</dbReference>
<feature type="domain" description="ABC transporter" evidence="4">
    <location>
        <begin position="327"/>
        <end position="540"/>
    </location>
</feature>
<dbReference type="InterPro" id="IPR017871">
    <property type="entry name" value="ABC_transporter-like_CS"/>
</dbReference>
<dbReference type="Gene3D" id="1.10.287.380">
    <property type="entry name" value="Valyl-tRNA synthetase, C-terminal domain"/>
    <property type="match status" value="1"/>
</dbReference>
<dbReference type="SMART" id="SM00382">
    <property type="entry name" value="AAA"/>
    <property type="match status" value="2"/>
</dbReference>
<dbReference type="EMBL" id="JAODBU010000008">
    <property type="protein sequence ID" value="MCT7399213.1"/>
    <property type="molecule type" value="Genomic_DNA"/>
</dbReference>
<evidence type="ECO:0000313" key="5">
    <source>
        <dbReference type="EMBL" id="MCT7399213.1"/>
    </source>
</evidence>
<dbReference type="PROSITE" id="PS50893">
    <property type="entry name" value="ABC_TRANSPORTER_2"/>
    <property type="match status" value="2"/>
</dbReference>
<dbReference type="InterPro" id="IPR003593">
    <property type="entry name" value="AAA+_ATPase"/>
</dbReference>
<name>A0ABT2M262_9FIRM</name>
<dbReference type="Proteomes" id="UP001431199">
    <property type="component" value="Unassembled WGS sequence"/>
</dbReference>
<keyword evidence="1" id="KW-0547">Nucleotide-binding</keyword>
<feature type="domain" description="ABC transporter" evidence="4">
    <location>
        <begin position="3"/>
        <end position="257"/>
    </location>
</feature>
<evidence type="ECO:0000256" key="3">
    <source>
        <dbReference type="SAM" id="Coils"/>
    </source>
</evidence>
<dbReference type="InterPro" id="IPR051309">
    <property type="entry name" value="ABCF_ATPase"/>
</dbReference>
<dbReference type="GO" id="GO:0005524">
    <property type="term" value="F:ATP binding"/>
    <property type="evidence" value="ECO:0007669"/>
    <property type="project" value="UniProtKB-KW"/>
</dbReference>
<dbReference type="SUPFAM" id="SSF75620">
    <property type="entry name" value="Release factor"/>
    <property type="match status" value="1"/>
</dbReference>
<organism evidence="5 6">
    <name type="scientific">Eubacterium album</name>
    <dbReference type="NCBI Taxonomy" id="2978477"/>
    <lineage>
        <taxon>Bacteria</taxon>
        <taxon>Bacillati</taxon>
        <taxon>Bacillota</taxon>
        <taxon>Clostridia</taxon>
        <taxon>Eubacteriales</taxon>
        <taxon>Eubacteriaceae</taxon>
        <taxon>Eubacterium</taxon>
    </lineage>
</organism>
<dbReference type="InterPro" id="IPR037118">
    <property type="entry name" value="Val-tRNA_synth_C_sf"/>
</dbReference>
<dbReference type="RefSeq" id="WP_260978775.1">
    <property type="nucleotide sequence ID" value="NZ_JAODBU010000008.1"/>
</dbReference>
<dbReference type="Pfam" id="PF00005">
    <property type="entry name" value="ABC_tran"/>
    <property type="match status" value="2"/>
</dbReference>
<dbReference type="PANTHER" id="PTHR42855">
    <property type="entry name" value="ABC TRANSPORTER ATP-BINDING SUBUNIT"/>
    <property type="match status" value="1"/>
</dbReference>
<keyword evidence="2 5" id="KW-0067">ATP-binding</keyword>
<dbReference type="Pfam" id="PF16326">
    <property type="entry name" value="ABC_tran_CTD"/>
    <property type="match status" value="1"/>
</dbReference>
<sequence length="640" mass="72526">MILSCNHISKAYGEEVILDDCSFFVNDHEKAAIVGNNGAGKSTILKIIMNELSSDSGDVIIGKDKSVGYLAQYQNLDTDNSIYEEVLSVKQNIIDMENKLREYESLMANGCDNYDDIVNSYTNLHHQFELLNGYAYKSEVDGTLRGLGFEDSDFNKKISTLSGGQKTRVALCKLLIQKPDIILLDEPTNHLDLNSIKWLETYLSNYNGAVVIVAHDRYFLDKIVTKIVEIENTHCHVYDGNYSAYAVKKKELREAAIKLYIKQQAEIKHQEEVIAKLRSYKQEKFYKRAESREKALSKMEVIDNPDTYENAMTLRLEPNCTSGNDVLSVSNLAKSFDNKSLFSDISFEIKRCERVALIGDNGTGKTTILKIINGLIAADSGSFTLGTNVNIGYYDQEHHTLNDSNTLFDEVSDSYPNLTNTKIRNVLAAFMFTGDDVFKRVGDLSGGEKGRLSLAKLMLSEANFIILDEPTNHLDMVSKEILENALNNYTGTIFYVSHDRYFINQTATRIIELTNKAIVNYIGNYDYYEEKKDELTAIYAPKEEQTSSNTPSASTNKQNYLERKAEQARIRKLKNDILKVEEKIKANEERLNELDELLADPEIAKNSAKLNEISKEQDKISETLDELMAQWEELSDLLDE</sequence>
<feature type="coiled-coil region" evidence="3">
    <location>
        <begin position="563"/>
        <end position="630"/>
    </location>
</feature>
<keyword evidence="6" id="KW-1185">Reference proteome</keyword>
<evidence type="ECO:0000256" key="1">
    <source>
        <dbReference type="ARBA" id="ARBA00022741"/>
    </source>
</evidence>
<proteinExistence type="predicted"/>
<protein>
    <submittedName>
        <fullName evidence="5">ABC-F family ATP-binding cassette domain-containing protein</fullName>
    </submittedName>
</protein>
<dbReference type="InterPro" id="IPR003439">
    <property type="entry name" value="ABC_transporter-like_ATP-bd"/>
</dbReference>
<dbReference type="InterPro" id="IPR027417">
    <property type="entry name" value="P-loop_NTPase"/>
</dbReference>
<keyword evidence="3" id="KW-0175">Coiled coil</keyword>
<evidence type="ECO:0000259" key="4">
    <source>
        <dbReference type="PROSITE" id="PS50893"/>
    </source>
</evidence>
<dbReference type="Gene3D" id="3.40.50.300">
    <property type="entry name" value="P-loop containing nucleotide triphosphate hydrolases"/>
    <property type="match status" value="2"/>
</dbReference>
<dbReference type="InterPro" id="IPR032781">
    <property type="entry name" value="ABC_tran_Xtn"/>
</dbReference>
<dbReference type="CDD" id="cd03221">
    <property type="entry name" value="ABCF_EF-3"/>
    <property type="match status" value="2"/>
</dbReference>
<dbReference type="PROSITE" id="PS00211">
    <property type="entry name" value="ABC_TRANSPORTER_1"/>
    <property type="match status" value="1"/>
</dbReference>